<dbReference type="EMBL" id="SNRY01000983">
    <property type="protein sequence ID" value="KAA6334571.1"/>
    <property type="molecule type" value="Genomic_DNA"/>
</dbReference>
<feature type="non-terminal residue" evidence="1">
    <location>
        <position position="125"/>
    </location>
</feature>
<organism evidence="1">
    <name type="scientific">termite gut metagenome</name>
    <dbReference type="NCBI Taxonomy" id="433724"/>
    <lineage>
        <taxon>unclassified sequences</taxon>
        <taxon>metagenomes</taxon>
        <taxon>organismal metagenomes</taxon>
    </lineage>
</organism>
<dbReference type="EC" id="5.3.1.29" evidence="1"/>
<dbReference type="InterPro" id="IPR019546">
    <property type="entry name" value="TAT_signal_bac_arc"/>
</dbReference>
<sequence length="125" mass="13338">MITRRDFIKITAASGALASVGKVSDARATMQPVLPRAEYAFESKRRIPVIAEVDIIVVGGSSRAVAAASAAAMTGCSVFLVAQMPYLGDDICGSFFYEQATNEKLQTALARRIFPGKAYPTPLHV</sequence>
<dbReference type="InterPro" id="IPR006311">
    <property type="entry name" value="TAT_signal"/>
</dbReference>
<dbReference type="SUPFAM" id="SSF51905">
    <property type="entry name" value="FAD/NAD(P)-binding domain"/>
    <property type="match status" value="1"/>
</dbReference>
<evidence type="ECO:0000313" key="1">
    <source>
        <dbReference type="EMBL" id="KAA6334571.1"/>
    </source>
</evidence>
<comment type="caution">
    <text evidence="1">The sequence shown here is derived from an EMBL/GenBank/DDBJ whole genome shotgun (WGS) entry which is preliminary data.</text>
</comment>
<proteinExistence type="predicted"/>
<dbReference type="GO" id="GO:0043917">
    <property type="term" value="F:ribose 1,5-bisphosphate isomerase activity"/>
    <property type="evidence" value="ECO:0007669"/>
    <property type="project" value="UniProtKB-EC"/>
</dbReference>
<keyword evidence="1" id="KW-0413">Isomerase</keyword>
<dbReference type="PROSITE" id="PS51318">
    <property type="entry name" value="TAT"/>
    <property type="match status" value="1"/>
</dbReference>
<dbReference type="Pfam" id="PF10518">
    <property type="entry name" value="TAT_signal"/>
    <property type="match status" value="1"/>
</dbReference>
<protein>
    <submittedName>
        <fullName evidence="1">Putative thiazole biosynthetic enzyme</fullName>
        <ecNumber evidence="1">5.3.1.29</ecNumber>
    </submittedName>
</protein>
<dbReference type="InterPro" id="IPR036188">
    <property type="entry name" value="FAD/NAD-bd_sf"/>
</dbReference>
<accession>A0A5J4RNW8</accession>
<reference evidence="1" key="1">
    <citation type="submission" date="2019-03" db="EMBL/GenBank/DDBJ databases">
        <title>Single cell metagenomics reveals metabolic interactions within the superorganism composed of flagellate Streblomastix strix and complex community of Bacteroidetes bacteria on its surface.</title>
        <authorList>
            <person name="Treitli S.C."/>
            <person name="Kolisko M."/>
            <person name="Husnik F."/>
            <person name="Keeling P."/>
            <person name="Hampl V."/>
        </authorList>
    </citation>
    <scope>NUCLEOTIDE SEQUENCE</scope>
    <source>
        <strain evidence="1">STM</strain>
    </source>
</reference>
<dbReference type="NCBIfam" id="TIGR01409">
    <property type="entry name" value="TAT_signal_seq"/>
    <property type="match status" value="1"/>
</dbReference>
<name>A0A5J4RNW8_9ZZZZ</name>
<dbReference type="AlphaFoldDB" id="A0A5J4RNW8"/>
<gene>
    <name evidence="1" type="ORF">EZS27_017118</name>
</gene>